<feature type="transmembrane region" description="Helical" evidence="1">
    <location>
        <begin position="158"/>
        <end position="178"/>
    </location>
</feature>
<keyword evidence="4" id="KW-1185">Reference proteome</keyword>
<proteinExistence type="predicted"/>
<protein>
    <submittedName>
        <fullName evidence="3">PepSY domain-containing protein</fullName>
    </submittedName>
</protein>
<feature type="transmembrane region" description="Helical" evidence="1">
    <location>
        <begin position="417"/>
        <end position="442"/>
    </location>
</feature>
<keyword evidence="1" id="KW-0812">Transmembrane</keyword>
<keyword evidence="1" id="KW-1133">Transmembrane helix</keyword>
<feature type="transmembrane region" description="Helical" evidence="1">
    <location>
        <begin position="375"/>
        <end position="396"/>
    </location>
</feature>
<evidence type="ECO:0000259" key="2">
    <source>
        <dbReference type="Pfam" id="PF03413"/>
    </source>
</evidence>
<evidence type="ECO:0000313" key="4">
    <source>
        <dbReference type="Proteomes" id="UP000658980"/>
    </source>
</evidence>
<feature type="transmembrane region" description="Helical" evidence="1">
    <location>
        <begin position="204"/>
        <end position="224"/>
    </location>
</feature>
<sequence>MKDNREKRDSDKIPKKTLGRNTYKTIWRWHLYAGVLFAPLLLLLAVTGSVYLFKSEIESVLYQEYYQVDPQKEKLAVSEQLEEVKRLYPEAIVTKYRPGEDNERSSEVTISTNEESLTLFIDPYTGKSVGELNNEDRIMDKIEEIHGELMAGTLGDRMVELAACWAIVLLVTGFFLWFPKKPKGMGGVLFPRLKKGGKILRRDLHAVPAFWVSGGLLFLILTGLPWSGLWGANFQAITTNTGEGYPPSVWIGEAPVSGVETQDIAEVPWAAETLDVPISSLQGLVPQTLDQVVKIAEQTGIYPTYSIIIPQEPEGVYTLSVFPPKAQDEATIHIDQYSGAVLADYRYDNYGIIGKVVAWGITLHKGTQFGLANQLASLIICLGVILTAISGVYLWWKRKPKKGMGGPTAPALFKTKMFLWLMIGLGILFPLVGLSILVVWLFDWLIIQRIPVVKRWFNV</sequence>
<feature type="domain" description="PepSY" evidence="2">
    <location>
        <begin position="287"/>
        <end position="344"/>
    </location>
</feature>
<dbReference type="PANTHER" id="PTHR34219:SF1">
    <property type="entry name" value="PEPSY DOMAIN-CONTAINING PROTEIN"/>
    <property type="match status" value="1"/>
</dbReference>
<dbReference type="Proteomes" id="UP000658980">
    <property type="component" value="Unassembled WGS sequence"/>
</dbReference>
<gene>
    <name evidence="3" type="ORF">H9630_04710</name>
</gene>
<feature type="domain" description="PepSY" evidence="2">
    <location>
        <begin position="74"/>
        <end position="127"/>
    </location>
</feature>
<keyword evidence="1" id="KW-0472">Membrane</keyword>
<reference evidence="3 4" key="1">
    <citation type="submission" date="2020-08" db="EMBL/GenBank/DDBJ databases">
        <title>A Genomic Blueprint of the Chicken Gut Microbiome.</title>
        <authorList>
            <person name="Gilroy R."/>
            <person name="Ravi A."/>
            <person name="Getino M."/>
            <person name="Pursley I."/>
            <person name="Horton D.L."/>
            <person name="Alikhan N.-F."/>
            <person name="Baker D."/>
            <person name="Gharbi K."/>
            <person name="Hall N."/>
            <person name="Watson M."/>
            <person name="Adriaenssens E.M."/>
            <person name="Foster-Nyarko E."/>
            <person name="Jarju S."/>
            <person name="Secka A."/>
            <person name="Antonio M."/>
            <person name="Oren A."/>
            <person name="Chaudhuri R."/>
            <person name="La Ragione R.M."/>
            <person name="Hildebrand F."/>
            <person name="Pallen M.J."/>
        </authorList>
    </citation>
    <scope>NUCLEOTIDE SEQUENCE [LARGE SCALE GENOMIC DNA]</scope>
    <source>
        <strain evidence="3 4">Sa1BUA13</strain>
    </source>
</reference>
<dbReference type="Pfam" id="PF03929">
    <property type="entry name" value="PepSY_TM"/>
    <property type="match status" value="1"/>
</dbReference>
<accession>A0ABR8WAU2</accession>
<organism evidence="3 4">
    <name type="scientific">Planococcus wigleyi</name>
    <dbReference type="NCBI Taxonomy" id="2762216"/>
    <lineage>
        <taxon>Bacteria</taxon>
        <taxon>Bacillati</taxon>
        <taxon>Bacillota</taxon>
        <taxon>Bacilli</taxon>
        <taxon>Bacillales</taxon>
        <taxon>Caryophanaceae</taxon>
        <taxon>Planococcus</taxon>
    </lineage>
</organism>
<name>A0ABR8WAU2_9BACL</name>
<dbReference type="PANTHER" id="PTHR34219">
    <property type="entry name" value="IRON-REGULATED INNER MEMBRANE PROTEIN-RELATED"/>
    <property type="match status" value="1"/>
</dbReference>
<dbReference type="EMBL" id="JACSPU010000001">
    <property type="protein sequence ID" value="MBD8014114.1"/>
    <property type="molecule type" value="Genomic_DNA"/>
</dbReference>
<dbReference type="InterPro" id="IPR005625">
    <property type="entry name" value="PepSY-ass_TM"/>
</dbReference>
<dbReference type="InterPro" id="IPR025711">
    <property type="entry name" value="PepSY"/>
</dbReference>
<dbReference type="Pfam" id="PF03413">
    <property type="entry name" value="PepSY"/>
    <property type="match status" value="2"/>
</dbReference>
<evidence type="ECO:0000313" key="3">
    <source>
        <dbReference type="EMBL" id="MBD8014114.1"/>
    </source>
</evidence>
<feature type="transmembrane region" description="Helical" evidence="1">
    <location>
        <begin position="29"/>
        <end position="53"/>
    </location>
</feature>
<comment type="caution">
    <text evidence="3">The sequence shown here is derived from an EMBL/GenBank/DDBJ whole genome shotgun (WGS) entry which is preliminary data.</text>
</comment>
<evidence type="ECO:0000256" key="1">
    <source>
        <dbReference type="SAM" id="Phobius"/>
    </source>
</evidence>